<protein>
    <submittedName>
        <fullName evidence="2">Uncharacterized protein</fullName>
    </submittedName>
</protein>
<dbReference type="Proteomes" id="UP000295197">
    <property type="component" value="Unassembled WGS sequence"/>
</dbReference>
<dbReference type="AlphaFoldDB" id="A0A4R3W0U6"/>
<evidence type="ECO:0000313" key="3">
    <source>
        <dbReference type="Proteomes" id="UP000295197"/>
    </source>
</evidence>
<dbReference type="RefSeq" id="WP_132776705.1">
    <property type="nucleotide sequence ID" value="NZ_SMBZ01000004.1"/>
</dbReference>
<gene>
    <name evidence="2" type="ORF">EDC17_1004143</name>
</gene>
<sequence length="257" mass="30984">MKERIYFKTRPRFGKAQHPFDIGMPFFWWKGHYDLHFLKRLYERTQDEFGAYYDHHLQFFLQENKEASESEFFRHVNDIVSDELNKLIADDKRESKSKHKSIVQQKKKLRAFLDHLVSIDQWNVSRTKDEIIAEKESEIKELKEIVVQLTKELKEAQKLETEGYIDIPEGYVLTVVDLFVKLRKQDLKDGRELVFSQFATVWIKMICRYFRENKQPISTDTIQRYFPADLRDLKKKYAEVPSKNRLFDIVPAKKRRL</sequence>
<reference evidence="2 3" key="1">
    <citation type="submission" date="2019-03" db="EMBL/GenBank/DDBJ databases">
        <title>Genomic Encyclopedia of Type Strains, Phase IV (KMG-IV): sequencing the most valuable type-strain genomes for metagenomic binning, comparative biology and taxonomic classification.</title>
        <authorList>
            <person name="Goeker M."/>
        </authorList>
    </citation>
    <scope>NUCLEOTIDE SEQUENCE [LARGE SCALE GENOMIC DNA]</scope>
    <source>
        <strain evidence="2 3">DSM 22362</strain>
    </source>
</reference>
<accession>A0A4R3W0U6</accession>
<keyword evidence="1" id="KW-0175">Coiled coil</keyword>
<dbReference type="EMBL" id="SMBZ01000004">
    <property type="protein sequence ID" value="TCV19621.1"/>
    <property type="molecule type" value="Genomic_DNA"/>
</dbReference>
<proteinExistence type="predicted"/>
<organism evidence="2 3">
    <name type="scientific">Sphingobacterium alimentarium</name>
    <dbReference type="NCBI Taxonomy" id="797292"/>
    <lineage>
        <taxon>Bacteria</taxon>
        <taxon>Pseudomonadati</taxon>
        <taxon>Bacteroidota</taxon>
        <taxon>Sphingobacteriia</taxon>
        <taxon>Sphingobacteriales</taxon>
        <taxon>Sphingobacteriaceae</taxon>
        <taxon>Sphingobacterium</taxon>
    </lineage>
</organism>
<keyword evidence="3" id="KW-1185">Reference proteome</keyword>
<dbReference type="OrthoDB" id="751263at2"/>
<name>A0A4R3W0U6_9SPHI</name>
<evidence type="ECO:0000313" key="2">
    <source>
        <dbReference type="EMBL" id="TCV19621.1"/>
    </source>
</evidence>
<evidence type="ECO:0000256" key="1">
    <source>
        <dbReference type="SAM" id="Coils"/>
    </source>
</evidence>
<comment type="caution">
    <text evidence="2">The sequence shown here is derived from an EMBL/GenBank/DDBJ whole genome shotgun (WGS) entry which is preliminary data.</text>
</comment>
<feature type="coiled-coil region" evidence="1">
    <location>
        <begin position="132"/>
        <end position="162"/>
    </location>
</feature>